<evidence type="ECO:0000313" key="2">
    <source>
        <dbReference type="Proteomes" id="UP001177003"/>
    </source>
</evidence>
<accession>A0AA36EJJ5</accession>
<dbReference type="EMBL" id="OX465084">
    <property type="protein sequence ID" value="CAI9298359.1"/>
    <property type="molecule type" value="Genomic_DNA"/>
</dbReference>
<keyword evidence="2" id="KW-1185">Reference proteome</keyword>
<reference evidence="1" key="1">
    <citation type="submission" date="2023-04" db="EMBL/GenBank/DDBJ databases">
        <authorList>
            <person name="Vijverberg K."/>
            <person name="Xiong W."/>
            <person name="Schranz E."/>
        </authorList>
    </citation>
    <scope>NUCLEOTIDE SEQUENCE</scope>
</reference>
<organism evidence="1 2">
    <name type="scientific">Lactuca saligna</name>
    <name type="common">Willowleaf lettuce</name>
    <dbReference type="NCBI Taxonomy" id="75948"/>
    <lineage>
        <taxon>Eukaryota</taxon>
        <taxon>Viridiplantae</taxon>
        <taxon>Streptophyta</taxon>
        <taxon>Embryophyta</taxon>
        <taxon>Tracheophyta</taxon>
        <taxon>Spermatophyta</taxon>
        <taxon>Magnoliopsida</taxon>
        <taxon>eudicotyledons</taxon>
        <taxon>Gunneridae</taxon>
        <taxon>Pentapetalae</taxon>
        <taxon>asterids</taxon>
        <taxon>campanulids</taxon>
        <taxon>Asterales</taxon>
        <taxon>Asteraceae</taxon>
        <taxon>Cichorioideae</taxon>
        <taxon>Cichorieae</taxon>
        <taxon>Lactucinae</taxon>
        <taxon>Lactuca</taxon>
    </lineage>
</organism>
<gene>
    <name evidence="1" type="ORF">LSALG_LOCUS37129</name>
</gene>
<dbReference type="AlphaFoldDB" id="A0AA36EJJ5"/>
<evidence type="ECO:0000313" key="1">
    <source>
        <dbReference type="EMBL" id="CAI9298359.1"/>
    </source>
</evidence>
<sequence length="154" mass="17825">MIYPYGVVDNPTRYNVGVAEGRRRFIGGGRLSNLRICYNRSQGLTFYWKAVRSLTSSQTTYIRGSLRVNLDLLQISIRFQSITPFTCEKTKEGQETIHERNKPYQLHQHVLTDILQDPWIRCIFFMSIQILFQASVSHGKLQTYHGRSPIAIIS</sequence>
<proteinExistence type="predicted"/>
<name>A0AA36EJJ5_LACSI</name>
<protein>
    <submittedName>
        <fullName evidence="1">Uncharacterized protein</fullName>
    </submittedName>
</protein>
<dbReference type="Proteomes" id="UP001177003">
    <property type="component" value="Chromosome 8"/>
</dbReference>